<dbReference type="EC" id="5.2.1.2" evidence="4"/>
<dbReference type="PANTHER" id="PTHR42673:SF21">
    <property type="entry name" value="GLUTATHIONE S-TRANSFERASE YFCF"/>
    <property type="match status" value="1"/>
</dbReference>
<sequence length="214" mass="23935">MLTLYSYWRSSATYRVRIALNLKGLAYRQVPVHLLKDGGEQHGEAFRALNPQQLVPLLRDGERSIAQSLAILEYLEETHPQPALLPSEPVARARIRALALHIACDLHPLNNLRVLQYLEHQLGQDEAVRLMWLRHWVATGLEAVEQGLAELPDGLSLGAKPGYLEACLVPQVYNARRFACELHAYPRILALVTACEPLDAFSQAVPEKQPDAPV</sequence>
<evidence type="ECO:0000259" key="2">
    <source>
        <dbReference type="PROSITE" id="PS50404"/>
    </source>
</evidence>
<dbReference type="InterPro" id="IPR036282">
    <property type="entry name" value="Glutathione-S-Trfase_C_sf"/>
</dbReference>
<dbReference type="InterPro" id="IPR034333">
    <property type="entry name" value="GST_Zeta_N"/>
</dbReference>
<dbReference type="InterPro" id="IPR034330">
    <property type="entry name" value="GST_Zeta_C"/>
</dbReference>
<dbReference type="PANTHER" id="PTHR42673">
    <property type="entry name" value="MALEYLACETOACETATE ISOMERASE"/>
    <property type="match status" value="1"/>
</dbReference>
<dbReference type="InterPro" id="IPR036249">
    <property type="entry name" value="Thioredoxin-like_sf"/>
</dbReference>
<dbReference type="Proteomes" id="UP000611945">
    <property type="component" value="Unassembled WGS sequence"/>
</dbReference>
<evidence type="ECO:0000259" key="3">
    <source>
        <dbReference type="PROSITE" id="PS50405"/>
    </source>
</evidence>
<dbReference type="InterPro" id="IPR005955">
    <property type="entry name" value="GST_Zeta"/>
</dbReference>
<comment type="caution">
    <text evidence="4">The sequence shown here is derived from an EMBL/GenBank/DDBJ whole genome shotgun (WGS) entry which is preliminary data.</text>
</comment>
<reference evidence="4 5" key="1">
    <citation type="submission" date="2020-08" db="EMBL/GenBank/DDBJ databases">
        <title>A Genomic Blueprint of the Chicken Gut Microbiome.</title>
        <authorList>
            <person name="Gilroy R."/>
            <person name="Ravi A."/>
            <person name="Getino M."/>
            <person name="Pursley I."/>
            <person name="Horton D.L."/>
            <person name="Alikhan N.-F."/>
            <person name="Baker D."/>
            <person name="Gharbi K."/>
            <person name="Hall N."/>
            <person name="Watson M."/>
            <person name="Adriaenssens E.M."/>
            <person name="Foster-Nyarko E."/>
            <person name="Jarju S."/>
            <person name="Secka A."/>
            <person name="Antonio M."/>
            <person name="Oren A."/>
            <person name="Chaudhuri R."/>
            <person name="La Ragione R.M."/>
            <person name="Hildebrand F."/>
            <person name="Pallen M.J."/>
        </authorList>
    </citation>
    <scope>NUCLEOTIDE SEQUENCE [LARGE SCALE GENOMIC DNA]</scope>
    <source>
        <strain evidence="4 5">Sa2CUA2</strain>
    </source>
</reference>
<dbReference type="InterPro" id="IPR040079">
    <property type="entry name" value="Glutathione_S-Trfase"/>
</dbReference>
<dbReference type="InterPro" id="IPR004045">
    <property type="entry name" value="Glutathione_S-Trfase_N"/>
</dbReference>
<organism evidence="4 5">
    <name type="scientific">Serpens gallinarum</name>
    <dbReference type="NCBI Taxonomy" id="2763075"/>
    <lineage>
        <taxon>Bacteria</taxon>
        <taxon>Pseudomonadati</taxon>
        <taxon>Pseudomonadota</taxon>
        <taxon>Gammaproteobacteria</taxon>
        <taxon>Pseudomonadales</taxon>
        <taxon>Pseudomonadaceae</taxon>
        <taxon>Pseudomonas</taxon>
    </lineage>
</organism>
<dbReference type="GO" id="GO:0016034">
    <property type="term" value="F:maleylacetoacetate isomerase activity"/>
    <property type="evidence" value="ECO:0007669"/>
    <property type="project" value="UniProtKB-EC"/>
</dbReference>
<gene>
    <name evidence="4" type="primary">maiA</name>
    <name evidence="4" type="ORF">H9642_11825</name>
</gene>
<dbReference type="SUPFAM" id="SSF47616">
    <property type="entry name" value="GST C-terminal domain-like"/>
    <property type="match status" value="1"/>
</dbReference>
<evidence type="ECO:0000256" key="1">
    <source>
        <dbReference type="ARBA" id="ARBA00010007"/>
    </source>
</evidence>
<dbReference type="NCBIfam" id="TIGR01262">
    <property type="entry name" value="maiA"/>
    <property type="match status" value="1"/>
</dbReference>
<dbReference type="Gene3D" id="1.20.1050.10">
    <property type="match status" value="1"/>
</dbReference>
<feature type="domain" description="GST N-terminal" evidence="2">
    <location>
        <begin position="1"/>
        <end position="83"/>
    </location>
</feature>
<dbReference type="SFLD" id="SFLDG00358">
    <property type="entry name" value="Main_(cytGST)"/>
    <property type="match status" value="1"/>
</dbReference>
<accession>A0ABR8TQ40</accession>
<keyword evidence="5" id="KW-1185">Reference proteome</keyword>
<keyword evidence="4" id="KW-0413">Isomerase</keyword>
<dbReference type="SFLD" id="SFLDS00019">
    <property type="entry name" value="Glutathione_Transferase_(cytos"/>
    <property type="match status" value="1"/>
</dbReference>
<dbReference type="RefSeq" id="WP_251836656.1">
    <property type="nucleotide sequence ID" value="NZ_JACSQG010000006.1"/>
</dbReference>
<dbReference type="InterPro" id="IPR010987">
    <property type="entry name" value="Glutathione-S-Trfase_C-like"/>
</dbReference>
<protein>
    <submittedName>
        <fullName evidence="4">Maleylacetoacetate isomerase</fullName>
        <ecNumber evidence="4">5.2.1.2</ecNumber>
    </submittedName>
</protein>
<dbReference type="EMBL" id="JACSQG010000006">
    <property type="protein sequence ID" value="MBD7977876.1"/>
    <property type="molecule type" value="Genomic_DNA"/>
</dbReference>
<dbReference type="PROSITE" id="PS50405">
    <property type="entry name" value="GST_CTER"/>
    <property type="match status" value="1"/>
</dbReference>
<dbReference type="CDD" id="cd03191">
    <property type="entry name" value="GST_C_Zeta"/>
    <property type="match status" value="1"/>
</dbReference>
<evidence type="ECO:0000313" key="5">
    <source>
        <dbReference type="Proteomes" id="UP000611945"/>
    </source>
</evidence>
<dbReference type="Gene3D" id="3.40.30.10">
    <property type="entry name" value="Glutaredoxin"/>
    <property type="match status" value="1"/>
</dbReference>
<dbReference type="SUPFAM" id="SSF52833">
    <property type="entry name" value="Thioredoxin-like"/>
    <property type="match status" value="1"/>
</dbReference>
<dbReference type="CDD" id="cd03042">
    <property type="entry name" value="GST_N_Zeta"/>
    <property type="match status" value="1"/>
</dbReference>
<proteinExistence type="inferred from homology"/>
<dbReference type="PROSITE" id="PS50404">
    <property type="entry name" value="GST_NTER"/>
    <property type="match status" value="1"/>
</dbReference>
<name>A0ABR8TQ40_9PSED</name>
<comment type="similarity">
    <text evidence="1">Belongs to the GST superfamily. Zeta family.</text>
</comment>
<evidence type="ECO:0000313" key="4">
    <source>
        <dbReference type="EMBL" id="MBD7977876.1"/>
    </source>
</evidence>
<feature type="domain" description="GST C-terminal" evidence="3">
    <location>
        <begin position="88"/>
        <end position="214"/>
    </location>
</feature>
<dbReference type="Pfam" id="PF13417">
    <property type="entry name" value="GST_N_3"/>
    <property type="match status" value="1"/>
</dbReference>